<dbReference type="PANTHER" id="PTHR47599">
    <property type="entry name" value="CELL-TO-CELL MOVEMENT PROTEIN"/>
    <property type="match status" value="1"/>
</dbReference>
<evidence type="ECO:0000313" key="3">
    <source>
        <dbReference type="Proteomes" id="UP001280121"/>
    </source>
</evidence>
<dbReference type="Proteomes" id="UP001280121">
    <property type="component" value="Unassembled WGS sequence"/>
</dbReference>
<gene>
    <name evidence="2" type="ORF">Ddye_011591</name>
</gene>
<accession>A0AAD9X2U6</accession>
<protein>
    <submittedName>
        <fullName evidence="2">Uncharacterized protein</fullName>
    </submittedName>
</protein>
<dbReference type="InterPro" id="IPR051596">
    <property type="entry name" value="Caulimoviridae_Movement"/>
</dbReference>
<keyword evidence="3" id="KW-1185">Reference proteome</keyword>
<evidence type="ECO:0000313" key="2">
    <source>
        <dbReference type="EMBL" id="KAK2651735.1"/>
    </source>
</evidence>
<dbReference type="AlphaFoldDB" id="A0AAD9X2U6"/>
<comment type="caution">
    <text evidence="2">The sequence shown here is derived from an EMBL/GenBank/DDBJ whole genome shotgun (WGS) entry which is preliminary data.</text>
</comment>
<dbReference type="PANTHER" id="PTHR47599:SF4">
    <property type="entry name" value="POLYPROTEIN"/>
    <property type="match status" value="1"/>
</dbReference>
<dbReference type="Pfam" id="PF01107">
    <property type="entry name" value="MP"/>
    <property type="match status" value="1"/>
</dbReference>
<dbReference type="EMBL" id="JANJYI010000004">
    <property type="protein sequence ID" value="KAK2651735.1"/>
    <property type="molecule type" value="Genomic_DNA"/>
</dbReference>
<dbReference type="InterPro" id="IPR028919">
    <property type="entry name" value="Viral_movement"/>
</dbReference>
<evidence type="ECO:0000256" key="1">
    <source>
        <dbReference type="SAM" id="MobiDB-lite"/>
    </source>
</evidence>
<sequence length="149" mass="17027">MSASSSRAGIEPDDMNSSTGQSVANYETNWNDKDLINWQFPNIQQSNIYKKKLLDFKTFLHQKTKEVNVKFQNSTFTTNLLNKNSLNHYNKIGFNDLHIGSVQVGIKPLSKIGLNNSLLIVLRDKRITNYEESILGMDETSLTYGLIYF</sequence>
<organism evidence="2 3">
    <name type="scientific">Dipteronia dyeriana</name>
    <dbReference type="NCBI Taxonomy" id="168575"/>
    <lineage>
        <taxon>Eukaryota</taxon>
        <taxon>Viridiplantae</taxon>
        <taxon>Streptophyta</taxon>
        <taxon>Embryophyta</taxon>
        <taxon>Tracheophyta</taxon>
        <taxon>Spermatophyta</taxon>
        <taxon>Magnoliopsida</taxon>
        <taxon>eudicotyledons</taxon>
        <taxon>Gunneridae</taxon>
        <taxon>Pentapetalae</taxon>
        <taxon>rosids</taxon>
        <taxon>malvids</taxon>
        <taxon>Sapindales</taxon>
        <taxon>Sapindaceae</taxon>
        <taxon>Hippocastanoideae</taxon>
        <taxon>Acereae</taxon>
        <taxon>Dipteronia</taxon>
    </lineage>
</organism>
<proteinExistence type="predicted"/>
<reference evidence="2" key="1">
    <citation type="journal article" date="2023" name="Plant J.">
        <title>Genome sequences and population genomics provide insights into the demographic history, inbreeding, and mutation load of two 'living fossil' tree species of Dipteronia.</title>
        <authorList>
            <person name="Feng Y."/>
            <person name="Comes H.P."/>
            <person name="Chen J."/>
            <person name="Zhu S."/>
            <person name="Lu R."/>
            <person name="Zhang X."/>
            <person name="Li P."/>
            <person name="Qiu J."/>
            <person name="Olsen K.M."/>
            <person name="Qiu Y."/>
        </authorList>
    </citation>
    <scope>NUCLEOTIDE SEQUENCE</scope>
    <source>
        <strain evidence="2">KIB01</strain>
    </source>
</reference>
<name>A0AAD9X2U6_9ROSI</name>
<feature type="region of interest" description="Disordered" evidence="1">
    <location>
        <begin position="1"/>
        <end position="23"/>
    </location>
</feature>